<protein>
    <submittedName>
        <fullName evidence="3">SDR family oxidoreductase</fullName>
    </submittedName>
</protein>
<dbReference type="Pfam" id="PF13561">
    <property type="entry name" value="adh_short_C2"/>
    <property type="match status" value="1"/>
</dbReference>
<dbReference type="Gene3D" id="3.40.50.720">
    <property type="entry name" value="NAD(P)-binding Rossmann-like Domain"/>
    <property type="match status" value="1"/>
</dbReference>
<dbReference type="InterPro" id="IPR036291">
    <property type="entry name" value="NAD(P)-bd_dom_sf"/>
</dbReference>
<dbReference type="AlphaFoldDB" id="A0A9X2FDQ2"/>
<dbReference type="FunFam" id="3.40.50.720:FF:000173">
    <property type="entry name" value="3-oxoacyl-[acyl-carrier protein] reductase"/>
    <property type="match status" value="1"/>
</dbReference>
<dbReference type="PANTHER" id="PTHR42879">
    <property type="entry name" value="3-OXOACYL-(ACYL-CARRIER-PROTEIN) REDUCTASE"/>
    <property type="match status" value="1"/>
</dbReference>
<dbReference type="PRINTS" id="PR00081">
    <property type="entry name" value="GDHRDH"/>
</dbReference>
<dbReference type="RefSeq" id="WP_252855166.1">
    <property type="nucleotide sequence ID" value="NZ_JAMXLR010000087.1"/>
</dbReference>
<gene>
    <name evidence="3" type="ORF">NG895_24415</name>
</gene>
<dbReference type="EMBL" id="JAMXLR010000087">
    <property type="protein sequence ID" value="MCO6047055.1"/>
    <property type="molecule type" value="Genomic_DNA"/>
</dbReference>
<dbReference type="Proteomes" id="UP001155241">
    <property type="component" value="Unassembled WGS sequence"/>
</dbReference>
<proteinExistence type="inferred from homology"/>
<evidence type="ECO:0000256" key="1">
    <source>
        <dbReference type="ARBA" id="ARBA00006484"/>
    </source>
</evidence>
<evidence type="ECO:0000256" key="2">
    <source>
        <dbReference type="ARBA" id="ARBA00023002"/>
    </source>
</evidence>
<keyword evidence="4" id="KW-1185">Reference proteome</keyword>
<keyword evidence="2" id="KW-0560">Oxidoreductase</keyword>
<evidence type="ECO:0000313" key="3">
    <source>
        <dbReference type="EMBL" id="MCO6047055.1"/>
    </source>
</evidence>
<reference evidence="3" key="1">
    <citation type="submission" date="2022-06" db="EMBL/GenBank/DDBJ databases">
        <title>Aeoliella straminimaris, a novel planctomycete from sediments.</title>
        <authorList>
            <person name="Vitorino I.R."/>
            <person name="Lage O.M."/>
        </authorList>
    </citation>
    <scope>NUCLEOTIDE SEQUENCE</scope>
    <source>
        <strain evidence="3">ICT_H6.2</strain>
    </source>
</reference>
<dbReference type="GO" id="GO:0016491">
    <property type="term" value="F:oxidoreductase activity"/>
    <property type="evidence" value="ECO:0007669"/>
    <property type="project" value="UniProtKB-KW"/>
</dbReference>
<organism evidence="3 4">
    <name type="scientific">Aeoliella straminimaris</name>
    <dbReference type="NCBI Taxonomy" id="2954799"/>
    <lineage>
        <taxon>Bacteria</taxon>
        <taxon>Pseudomonadati</taxon>
        <taxon>Planctomycetota</taxon>
        <taxon>Planctomycetia</taxon>
        <taxon>Pirellulales</taxon>
        <taxon>Lacipirellulaceae</taxon>
        <taxon>Aeoliella</taxon>
    </lineage>
</organism>
<evidence type="ECO:0000313" key="4">
    <source>
        <dbReference type="Proteomes" id="UP001155241"/>
    </source>
</evidence>
<dbReference type="SUPFAM" id="SSF51735">
    <property type="entry name" value="NAD(P)-binding Rossmann-fold domains"/>
    <property type="match status" value="1"/>
</dbReference>
<sequence length="251" mass="27417">MSLTINNRVALITGSTRGLGKQMALKLAENGARVAMNYYGNQELAEQSFADLQAVGGEHCLVRGDVTDEQGVQQIVAEVAEKIGPVDILVPNATCEQPLKPIEEYDWAFFQRMVDFFQKSPFLLTQACLPHMRQQGWGRIVHLSSEVFPGSWAEFCPYCSAKGGQTGLARSNAREFAPYGVTVNIIAPGWIPVERHSDATDEEKADYLATAPMGKFGDPQDVAHALLYLVSEEASFVTGATLDVNGGRTIY</sequence>
<dbReference type="PRINTS" id="PR00080">
    <property type="entry name" value="SDRFAMILY"/>
</dbReference>
<accession>A0A9X2FDQ2</accession>
<dbReference type="InterPro" id="IPR050259">
    <property type="entry name" value="SDR"/>
</dbReference>
<comment type="caution">
    <text evidence="3">The sequence shown here is derived from an EMBL/GenBank/DDBJ whole genome shotgun (WGS) entry which is preliminary data.</text>
</comment>
<name>A0A9X2FDQ2_9BACT</name>
<comment type="similarity">
    <text evidence="1">Belongs to the short-chain dehydrogenases/reductases (SDR) family.</text>
</comment>
<dbReference type="InterPro" id="IPR002347">
    <property type="entry name" value="SDR_fam"/>
</dbReference>